<accession>A0A9N9RXL0</accession>
<dbReference type="FunFam" id="3.40.50.11210:FF:000007">
    <property type="entry name" value="Tuberous sclerosis 2"/>
    <property type="match status" value="1"/>
</dbReference>
<keyword evidence="1" id="KW-0343">GTPase activation</keyword>
<dbReference type="PROSITE" id="PS50085">
    <property type="entry name" value="RAPGAP"/>
    <property type="match status" value="1"/>
</dbReference>
<dbReference type="Pfam" id="PF03542">
    <property type="entry name" value="Tuberin"/>
    <property type="match status" value="1"/>
</dbReference>
<feature type="region of interest" description="Disordered" evidence="2">
    <location>
        <begin position="1170"/>
        <end position="1267"/>
    </location>
</feature>
<dbReference type="Proteomes" id="UP001153620">
    <property type="component" value="Chromosome 2"/>
</dbReference>
<dbReference type="GO" id="GO:0005096">
    <property type="term" value="F:GTPase activator activity"/>
    <property type="evidence" value="ECO:0007669"/>
    <property type="project" value="UniProtKB-KW"/>
</dbReference>
<gene>
    <name evidence="4" type="ORF">CHIRRI_LOCUS7882</name>
</gene>
<dbReference type="OrthoDB" id="5797019at2759"/>
<dbReference type="GO" id="GO:0051056">
    <property type="term" value="P:regulation of small GTPase mediated signal transduction"/>
    <property type="evidence" value="ECO:0007669"/>
    <property type="project" value="InterPro"/>
</dbReference>
<dbReference type="Pfam" id="PF02145">
    <property type="entry name" value="Rap_GAP"/>
    <property type="match status" value="1"/>
</dbReference>
<dbReference type="InterPro" id="IPR003913">
    <property type="entry name" value="Tuberin"/>
</dbReference>
<feature type="domain" description="Rap-GAP" evidence="3">
    <location>
        <begin position="1457"/>
        <end position="1683"/>
    </location>
</feature>
<dbReference type="GO" id="GO:0051726">
    <property type="term" value="P:regulation of cell cycle"/>
    <property type="evidence" value="ECO:0007669"/>
    <property type="project" value="TreeGrafter"/>
</dbReference>
<evidence type="ECO:0000259" key="3">
    <source>
        <dbReference type="PROSITE" id="PS50085"/>
    </source>
</evidence>
<dbReference type="InterPro" id="IPR016024">
    <property type="entry name" value="ARM-type_fold"/>
</dbReference>
<proteinExistence type="predicted"/>
<dbReference type="Pfam" id="PF11864">
    <property type="entry name" value="DUF3384"/>
    <property type="match status" value="1"/>
</dbReference>
<evidence type="ECO:0000256" key="2">
    <source>
        <dbReference type="SAM" id="MobiDB-lite"/>
    </source>
</evidence>
<dbReference type="GO" id="GO:0051898">
    <property type="term" value="P:negative regulation of phosphatidylinositol 3-kinase/protein kinase B signal transduction"/>
    <property type="evidence" value="ECO:0007669"/>
    <property type="project" value="TreeGrafter"/>
</dbReference>
<feature type="region of interest" description="Disordered" evidence="2">
    <location>
        <begin position="952"/>
        <end position="971"/>
    </location>
</feature>
<reference evidence="4" key="2">
    <citation type="submission" date="2022-10" db="EMBL/GenBank/DDBJ databases">
        <authorList>
            <consortium name="ENA_rothamsted_submissions"/>
            <consortium name="culmorum"/>
            <person name="King R."/>
        </authorList>
    </citation>
    <scope>NUCLEOTIDE SEQUENCE</scope>
</reference>
<sequence length="1709" mass="195530">MSKNLDKLKQFFRSNKTNSGQERVQVLNIEIERELRKDNSLEKRLKLIKDLGEILVSTRIEEFAIQKIWSLTNDLLDAQKPQDVREAALSFYTKLIQGQYRDLAIMRGKFFQVVQTHKIPEDLPACLQMLKTLTENGRDVQNFEEEIGSFMLTWMDEIIEAQLTAVYLDLLVNLIKFNSAYIDREIIIKIVQRVCNDICFKSLDDRDTFLQCLYLIETIICYSVFPNEILASCIIVLCRAVNFEMYVEPSYKIMRNLLGTQLGYASLLTMCNMLKESAYYVDPHVLRGAVFHTNINLWGGNNSSLQNGIKYSSVVLSSYYEVLESGSMIVTYEVILSLHTLIIKCGKDLSEPSWDVILDTLERILDIVEREKVPDNSDIWIRLHTMFDNLELLVHNRENINANDDKIYSVIERISNKRPESSVINLINHKASKLNSMMPNWLKHLNIFMERFYRNEANQNIRLATIEHLKEIIALNRTCYEEEILEKVVIVIFSDIAQEHDVKIRVAVCKLLLEICSHCDTKRCLELLDVLEKVMNHPFDLYSLSNTSFKNEHDFEDSNVVVLGLIDLFLEKLHQLPTSHPIKIYHILIGHLETHYQQPKVFENATKIRYSILNWMLKVRANSTYQIGYPSPRLISENIKYSHYLAVEGEFQHPPLPQTPNIQDTVEDKPPENLFNFNAVTSLSIKRGCKIIVKCLDNEKDWHTIQLVLRELPKIMQNKTLIQGNDVDILARTLSELFRLSYGKEQLIERFTLTNEQKDFRALVIPAIASLITYNSFLTTITKKKIVEILKSEVRMDGNLSVCIQAFTTLLMERCDIFERQLADIVLAISKVSDTVHVALPILEFMSTIAHLPYSFTNLNQKQFSYVFATCLPYTSPARYDHYIVSLAHHIISSWFLKSRLQWRKQYADYIIEGIAKNIDKSMQDAKQLQRHIQEDANKGVIQLVNEDSSLRKRSSSLTEQSNRRKELNNPQIMKMKAQRAALQNLSTTFDMHSFHIELIETCIDFMTRHTYSLSLALPRLPNSDYLLRGGGQSKTWIVGHVVVTITTNACMDNHDWASCSCYCSDWAEISIRRPTGMLSWMMKFQNQVGQFANEFSFHDLKGLLSEYELDAENPNGVLVRKKKEEESKSDEHLALMKKLSINEEMYKIPLQSTASDSAVFSYVSQPINIPATKSEPEPGVVLDDISYDDDDSDDPKRNPVRRVNSSPEMRSNWKVNMAKQAQRSEKESKSGSSSTVTDEQDEKNTTEVSEIQQKKKSSYSKETKVSCEAIPEEISTSGHKEETLSSHRPVQLLSSISAQETPNVTNIPKKQHSADDTIQLRRSDTMSTGSIIPIHTTLKNPEWTSASSSNLPLSPRYKVTISRQVSHQVPLESDGGNAYRARSKTISVIGRNKEVFENQSKNSDFSVSTSSIEQSQPVATSGICPSFIFVQLFNTGKMDIGADKPLLVGEKHMGTLNLLDLIPPYEIHKIGVVYVKPGQANNESEILRNVNGSVRYMQFLQNLGTLIAIKDAKEKKLFVNMEAKREGNFTYVWHDDIIQMTFHVATLMPTLESDPNCNEKKKYIGNDFATIVYNESGEDYNLNTIKGQFNYACIIVQPLEMGSNLISIRAKGDIEDYFRHQEPKIISDRGAPLLARQLALHANMASLVSTSLKNPKISPYANNWLERLRKIKLLKNRILKETDQAVPTSSASTTSTTSFLKDVFTKYT</sequence>
<dbReference type="PANTHER" id="PTHR10063:SF0">
    <property type="entry name" value="TUBERIN"/>
    <property type="match status" value="1"/>
</dbReference>
<dbReference type="InterPro" id="IPR027107">
    <property type="entry name" value="Tuberin/Ral-act_asu"/>
</dbReference>
<dbReference type="GO" id="GO:0032007">
    <property type="term" value="P:negative regulation of TOR signaling"/>
    <property type="evidence" value="ECO:0007669"/>
    <property type="project" value="InterPro"/>
</dbReference>
<evidence type="ECO:0000313" key="4">
    <source>
        <dbReference type="EMBL" id="CAG9805005.1"/>
    </source>
</evidence>
<dbReference type="GO" id="GO:0005634">
    <property type="term" value="C:nucleus"/>
    <property type="evidence" value="ECO:0007669"/>
    <property type="project" value="InterPro"/>
</dbReference>
<dbReference type="GO" id="GO:0046627">
    <property type="term" value="P:negative regulation of insulin receptor signaling pathway"/>
    <property type="evidence" value="ECO:0007669"/>
    <property type="project" value="TreeGrafter"/>
</dbReference>
<dbReference type="SUPFAM" id="SSF48371">
    <property type="entry name" value="ARM repeat"/>
    <property type="match status" value="2"/>
</dbReference>
<evidence type="ECO:0000313" key="5">
    <source>
        <dbReference type="Proteomes" id="UP001153620"/>
    </source>
</evidence>
<dbReference type="GO" id="GO:0033596">
    <property type="term" value="C:TSC1-TSC2 complex"/>
    <property type="evidence" value="ECO:0007669"/>
    <property type="project" value="InterPro"/>
</dbReference>
<dbReference type="InterPro" id="IPR035974">
    <property type="entry name" value="Rap/Ran-GAP_sf"/>
</dbReference>
<dbReference type="InterPro" id="IPR018515">
    <property type="entry name" value="Tuberin-type_domain"/>
</dbReference>
<organism evidence="4 5">
    <name type="scientific">Chironomus riparius</name>
    <dbReference type="NCBI Taxonomy" id="315576"/>
    <lineage>
        <taxon>Eukaryota</taxon>
        <taxon>Metazoa</taxon>
        <taxon>Ecdysozoa</taxon>
        <taxon>Arthropoda</taxon>
        <taxon>Hexapoda</taxon>
        <taxon>Insecta</taxon>
        <taxon>Pterygota</taxon>
        <taxon>Neoptera</taxon>
        <taxon>Endopterygota</taxon>
        <taxon>Diptera</taxon>
        <taxon>Nematocera</taxon>
        <taxon>Chironomoidea</taxon>
        <taxon>Chironomidae</taxon>
        <taxon>Chironominae</taxon>
        <taxon>Chironomus</taxon>
    </lineage>
</organism>
<dbReference type="SUPFAM" id="SSF111347">
    <property type="entry name" value="Rap/Ran-GAP"/>
    <property type="match status" value="1"/>
</dbReference>
<protein>
    <recommendedName>
        <fullName evidence="3">Rap-GAP domain-containing protein</fullName>
    </recommendedName>
</protein>
<dbReference type="PRINTS" id="PR01431">
    <property type="entry name" value="TUBERIN"/>
</dbReference>
<dbReference type="GO" id="GO:0030178">
    <property type="term" value="P:negative regulation of Wnt signaling pathway"/>
    <property type="evidence" value="ECO:0007669"/>
    <property type="project" value="TreeGrafter"/>
</dbReference>
<dbReference type="PANTHER" id="PTHR10063">
    <property type="entry name" value="TUBERIN"/>
    <property type="match status" value="1"/>
</dbReference>
<dbReference type="InterPro" id="IPR000331">
    <property type="entry name" value="Rap/Ran_GAP_dom"/>
</dbReference>
<dbReference type="EMBL" id="OU895878">
    <property type="protein sequence ID" value="CAG9805005.1"/>
    <property type="molecule type" value="Genomic_DNA"/>
</dbReference>
<dbReference type="Gene3D" id="3.40.50.11210">
    <property type="entry name" value="Rap/Ran-GAP"/>
    <property type="match status" value="1"/>
</dbReference>
<reference evidence="4" key="1">
    <citation type="submission" date="2022-01" db="EMBL/GenBank/DDBJ databases">
        <authorList>
            <person name="King R."/>
        </authorList>
    </citation>
    <scope>NUCLEOTIDE SEQUENCE</scope>
</reference>
<dbReference type="InterPro" id="IPR024584">
    <property type="entry name" value="Tuberin_N"/>
</dbReference>
<evidence type="ECO:0000256" key="1">
    <source>
        <dbReference type="ARBA" id="ARBA00022468"/>
    </source>
</evidence>
<name>A0A9N9RXL0_9DIPT</name>
<keyword evidence="5" id="KW-1185">Reference proteome</keyword>